<protein>
    <recommendedName>
        <fullName evidence="4">Integrase</fullName>
    </recommendedName>
</protein>
<accession>Q0F330</accession>
<dbReference type="RefSeq" id="WP_009851255.1">
    <property type="nucleotide sequence ID" value="NZ_DS022295.1"/>
</dbReference>
<dbReference type="GO" id="GO:0015074">
    <property type="term" value="P:DNA integration"/>
    <property type="evidence" value="ECO:0007669"/>
    <property type="project" value="InterPro"/>
</dbReference>
<dbReference type="EMBL" id="AATS01000001">
    <property type="protein sequence ID" value="EAU56111.1"/>
    <property type="molecule type" value="Genomic_DNA"/>
</dbReference>
<evidence type="ECO:0000313" key="3">
    <source>
        <dbReference type="Proteomes" id="UP000005297"/>
    </source>
</evidence>
<dbReference type="Gene3D" id="1.10.443.10">
    <property type="entry name" value="Intergrase catalytic core"/>
    <property type="match status" value="1"/>
</dbReference>
<comment type="caution">
    <text evidence="2">The sequence shown here is derived from an EMBL/GenBank/DDBJ whole genome shotgun (WGS) entry which is preliminary data.</text>
</comment>
<dbReference type="GO" id="GO:0003677">
    <property type="term" value="F:DNA binding"/>
    <property type="evidence" value="ECO:0007669"/>
    <property type="project" value="InterPro"/>
</dbReference>
<dbReference type="AlphaFoldDB" id="Q0F330"/>
<name>Q0F330_9PROT</name>
<dbReference type="InParanoid" id="Q0F330"/>
<evidence type="ECO:0008006" key="4">
    <source>
        <dbReference type="Google" id="ProtNLM"/>
    </source>
</evidence>
<dbReference type="InterPro" id="IPR013762">
    <property type="entry name" value="Integrase-like_cat_sf"/>
</dbReference>
<dbReference type="GO" id="GO:0006310">
    <property type="term" value="P:DNA recombination"/>
    <property type="evidence" value="ECO:0007669"/>
    <property type="project" value="UniProtKB-KW"/>
</dbReference>
<dbReference type="HOGENOM" id="CLU_060332_0_0_0"/>
<organism evidence="2 3">
    <name type="scientific">Mariprofundus ferrooxydans PV-1</name>
    <dbReference type="NCBI Taxonomy" id="314345"/>
    <lineage>
        <taxon>Bacteria</taxon>
        <taxon>Pseudomonadati</taxon>
        <taxon>Pseudomonadota</taxon>
        <taxon>Candidatius Mariprofundia</taxon>
        <taxon>Mariprofundales</taxon>
        <taxon>Mariprofundaceae</taxon>
        <taxon>Mariprofundus</taxon>
    </lineage>
</organism>
<evidence type="ECO:0000256" key="1">
    <source>
        <dbReference type="ARBA" id="ARBA00023172"/>
    </source>
</evidence>
<dbReference type="InterPro" id="IPR011010">
    <property type="entry name" value="DNA_brk_join_enz"/>
</dbReference>
<dbReference type="Proteomes" id="UP000005297">
    <property type="component" value="Unassembled WGS sequence"/>
</dbReference>
<proteinExistence type="predicted"/>
<dbReference type="eggNOG" id="COG0582">
    <property type="taxonomic scope" value="Bacteria"/>
</dbReference>
<dbReference type="STRING" id="314344.AL013_05025"/>
<keyword evidence="1" id="KW-0233">DNA recombination</keyword>
<gene>
    <name evidence="2" type="ORF">SPV1_04803</name>
</gene>
<dbReference type="SUPFAM" id="SSF56349">
    <property type="entry name" value="DNA breaking-rejoining enzymes"/>
    <property type="match status" value="1"/>
</dbReference>
<sequence length="310" mass="34856">MARFGKGSGKDIASQARAFVRSQTGIGQARHRDDSGRIHSIRTAQEMARALIRAGNAIRERHGISRLRDITPEMAREYLADRAERIGQKGLDNERRALQLLSQPGFAMEGVRLERTKSEAGEARYPSGRAYTPEQVSMIATAQREHNALATRIAHAAGLRQHELYTLRPAHEQPASPHRNWSPDRFTGREGALYTVQGKGGLIREVLILRDLADRLESRRLAEPVSVRDQGVRYEKHYAIGAGRAWASSFRTAAERAIGWHEGAHGVRHAYAQERMRELQSSGFPYRKALAVVSQELGHFRPDITEVYLR</sequence>
<evidence type="ECO:0000313" key="2">
    <source>
        <dbReference type="EMBL" id="EAU56111.1"/>
    </source>
</evidence>
<keyword evidence="3" id="KW-1185">Reference proteome</keyword>
<reference evidence="2 3" key="1">
    <citation type="submission" date="2006-09" db="EMBL/GenBank/DDBJ databases">
        <authorList>
            <person name="Emerson D."/>
            <person name="Ferriera S."/>
            <person name="Johnson J."/>
            <person name="Kravitz S."/>
            <person name="Halpern A."/>
            <person name="Remington K."/>
            <person name="Beeson K."/>
            <person name="Tran B."/>
            <person name="Rogers Y.-H."/>
            <person name="Friedman R."/>
            <person name="Venter J.C."/>
        </authorList>
    </citation>
    <scope>NUCLEOTIDE SEQUENCE [LARGE SCALE GENOMIC DNA]</scope>
    <source>
        <strain evidence="2 3">PV-1</strain>
    </source>
</reference>